<keyword evidence="6" id="KW-0482">Metalloprotease</keyword>
<dbReference type="GO" id="GO:0046872">
    <property type="term" value="F:metal ion binding"/>
    <property type="evidence" value="ECO:0007669"/>
    <property type="project" value="UniProtKB-KW"/>
</dbReference>
<feature type="signal peptide" evidence="8">
    <location>
        <begin position="1"/>
        <end position="24"/>
    </location>
</feature>
<feature type="region of interest" description="Disordered" evidence="7">
    <location>
        <begin position="197"/>
        <end position="218"/>
    </location>
</feature>
<keyword evidence="2" id="KW-0645">Protease</keyword>
<dbReference type="OMA" id="KFACGQW"/>
<keyword evidence="8" id="KW-0732">Signal</keyword>
<evidence type="ECO:0000259" key="9">
    <source>
        <dbReference type="Pfam" id="PF01431"/>
    </source>
</evidence>
<evidence type="ECO:0000256" key="6">
    <source>
        <dbReference type="ARBA" id="ARBA00023049"/>
    </source>
</evidence>
<dbReference type="GO" id="GO:0005886">
    <property type="term" value="C:plasma membrane"/>
    <property type="evidence" value="ECO:0007669"/>
    <property type="project" value="TreeGrafter"/>
</dbReference>
<accession>V4AQ90</accession>
<evidence type="ECO:0000256" key="2">
    <source>
        <dbReference type="ARBA" id="ARBA00022670"/>
    </source>
</evidence>
<dbReference type="PRINTS" id="PR00786">
    <property type="entry name" value="NEPRILYSIN"/>
</dbReference>
<organism evidence="11 12">
    <name type="scientific">Lottia gigantea</name>
    <name type="common">Giant owl limpet</name>
    <dbReference type="NCBI Taxonomy" id="225164"/>
    <lineage>
        <taxon>Eukaryota</taxon>
        <taxon>Metazoa</taxon>
        <taxon>Spiralia</taxon>
        <taxon>Lophotrochozoa</taxon>
        <taxon>Mollusca</taxon>
        <taxon>Gastropoda</taxon>
        <taxon>Patellogastropoda</taxon>
        <taxon>Lottioidea</taxon>
        <taxon>Lottiidae</taxon>
        <taxon>Lottia</taxon>
    </lineage>
</organism>
<dbReference type="InterPro" id="IPR000718">
    <property type="entry name" value="Peptidase_M13"/>
</dbReference>
<name>V4AQ90_LOTGI</name>
<dbReference type="Proteomes" id="UP000030746">
    <property type="component" value="Unassembled WGS sequence"/>
</dbReference>
<feature type="domain" description="Peptidase M13 C-terminal" evidence="9">
    <location>
        <begin position="521"/>
        <end position="724"/>
    </location>
</feature>
<keyword evidence="4" id="KW-0378">Hydrolase</keyword>
<proteinExistence type="predicted"/>
<dbReference type="Gene3D" id="1.10.1380.10">
    <property type="entry name" value="Neutral endopeptidase , domain2"/>
    <property type="match status" value="1"/>
</dbReference>
<dbReference type="GO" id="GO:0016485">
    <property type="term" value="P:protein processing"/>
    <property type="evidence" value="ECO:0007669"/>
    <property type="project" value="TreeGrafter"/>
</dbReference>
<evidence type="ECO:0000256" key="3">
    <source>
        <dbReference type="ARBA" id="ARBA00022723"/>
    </source>
</evidence>
<dbReference type="AlphaFoldDB" id="V4AQ90"/>
<keyword evidence="3" id="KW-0479">Metal-binding</keyword>
<sequence>MVPYRIYLLLLISIINCLPHSAILEKKYCKTPECIQAASSILNNMDTTVRPCSNFYKYACGGWEMKTPLPSGHHLWDRFQQLSEENLYVLKNLIENRPMKGKAEEKAKVFYDSCMKSHSDSRDLIREQLNTLIQNIGGWSITDPEDTTNATWVFTVALEKIHKLGAWPLFQVKIQIDETHPTQKHIAKIDVGENKLPSDLFPTPRTGTTPLPTNTTVKPTSIPVETIIEKDRNEIKQGVIEETKHLLMFFGLAEREARQKAEELLVLEQSLATISPMNEHSHDPSALYNDKILEKMESEYPMVDWIQYMNSLGLTVTGDSHVVVLHPLYLTQLSHLVEDYLSNTTTTQTLRDYMVLSLIRSLKPYFDPQIFDFEDKEEESLVIQWERCAFYTNKALGFATGAIYVHGTTQTDNIHEMEKLISYVKDSFKDYLLRKFWMDEVTKDKASKKIDDIIEKISYPSFILNSTFLESYYRKFITVSDDWFKNVVHWREFELGKMNDLLKQKPDRENSWGIRPPVTVNAFYSPIKNDVIFPMAMFHLPFYIAGGPLAMNFGAMGSVVGHEIAHAFDVQGRKHDSEGRLSDWWEPQTAQKFHVTTQCMRDQYSKIQVGEYKVNGNLTLDENIADNAGLRAANFAYQNWQEENGEELLLPGLNLTNYQVFFVSYAQMYCAKWDQLGLLNHILTEKHSPGIARVNGALTNSRSFAWAFDCPYSSNMNSRVKCEVW</sequence>
<feature type="domain" description="Peptidase M13 N-terminal" evidence="10">
    <location>
        <begin position="51"/>
        <end position="460"/>
    </location>
</feature>
<dbReference type="Pfam" id="PF01431">
    <property type="entry name" value="Peptidase_M13"/>
    <property type="match status" value="1"/>
</dbReference>
<dbReference type="PANTHER" id="PTHR11733:SF237">
    <property type="entry name" value="NEPRILYSIN-LIKE 4"/>
    <property type="match status" value="1"/>
</dbReference>
<comment type="cofactor">
    <cofactor evidence="1">
        <name>Zn(2+)</name>
        <dbReference type="ChEBI" id="CHEBI:29105"/>
    </cofactor>
</comment>
<dbReference type="CDD" id="cd08662">
    <property type="entry name" value="M13"/>
    <property type="match status" value="1"/>
</dbReference>
<keyword evidence="5" id="KW-0862">Zinc</keyword>
<keyword evidence="12" id="KW-1185">Reference proteome</keyword>
<dbReference type="EMBL" id="KB201362">
    <property type="protein sequence ID" value="ESO96965.1"/>
    <property type="molecule type" value="Genomic_DNA"/>
</dbReference>
<feature type="chain" id="PRO_5004717387" description="Endothelin-converting enzyme 1" evidence="8">
    <location>
        <begin position="25"/>
        <end position="725"/>
    </location>
</feature>
<evidence type="ECO:0000313" key="12">
    <source>
        <dbReference type="Proteomes" id="UP000030746"/>
    </source>
</evidence>
<evidence type="ECO:0000256" key="5">
    <source>
        <dbReference type="ARBA" id="ARBA00022833"/>
    </source>
</evidence>
<dbReference type="OrthoDB" id="6475849at2759"/>
<dbReference type="RefSeq" id="XP_009052453.1">
    <property type="nucleotide sequence ID" value="XM_009054205.1"/>
</dbReference>
<evidence type="ECO:0000256" key="7">
    <source>
        <dbReference type="SAM" id="MobiDB-lite"/>
    </source>
</evidence>
<evidence type="ECO:0000256" key="4">
    <source>
        <dbReference type="ARBA" id="ARBA00022801"/>
    </source>
</evidence>
<evidence type="ECO:0000256" key="1">
    <source>
        <dbReference type="ARBA" id="ARBA00001947"/>
    </source>
</evidence>
<dbReference type="GO" id="GO:0004222">
    <property type="term" value="F:metalloendopeptidase activity"/>
    <property type="evidence" value="ECO:0007669"/>
    <property type="project" value="InterPro"/>
</dbReference>
<dbReference type="InterPro" id="IPR008753">
    <property type="entry name" value="Peptidase_M13_N"/>
</dbReference>
<evidence type="ECO:0008006" key="13">
    <source>
        <dbReference type="Google" id="ProtNLM"/>
    </source>
</evidence>
<evidence type="ECO:0000256" key="8">
    <source>
        <dbReference type="SAM" id="SignalP"/>
    </source>
</evidence>
<protein>
    <recommendedName>
        <fullName evidence="13">Endothelin-converting enzyme 1</fullName>
    </recommendedName>
</protein>
<dbReference type="InterPro" id="IPR024079">
    <property type="entry name" value="MetalloPept_cat_dom_sf"/>
</dbReference>
<dbReference type="PROSITE" id="PS51885">
    <property type="entry name" value="NEPRILYSIN"/>
    <property type="match status" value="1"/>
</dbReference>
<dbReference type="InterPro" id="IPR042089">
    <property type="entry name" value="Peptidase_M13_dom_2"/>
</dbReference>
<dbReference type="Gene3D" id="3.40.390.10">
    <property type="entry name" value="Collagenase (Catalytic Domain)"/>
    <property type="match status" value="1"/>
</dbReference>
<dbReference type="GeneID" id="20248694"/>
<evidence type="ECO:0000313" key="11">
    <source>
        <dbReference type="EMBL" id="ESO96965.1"/>
    </source>
</evidence>
<reference evidence="11 12" key="1">
    <citation type="journal article" date="2013" name="Nature">
        <title>Insights into bilaterian evolution from three spiralian genomes.</title>
        <authorList>
            <person name="Simakov O."/>
            <person name="Marletaz F."/>
            <person name="Cho S.J."/>
            <person name="Edsinger-Gonzales E."/>
            <person name="Havlak P."/>
            <person name="Hellsten U."/>
            <person name="Kuo D.H."/>
            <person name="Larsson T."/>
            <person name="Lv J."/>
            <person name="Arendt D."/>
            <person name="Savage R."/>
            <person name="Osoegawa K."/>
            <person name="de Jong P."/>
            <person name="Grimwood J."/>
            <person name="Chapman J.A."/>
            <person name="Shapiro H."/>
            <person name="Aerts A."/>
            <person name="Otillar R.P."/>
            <person name="Terry A.Y."/>
            <person name="Boore J.L."/>
            <person name="Grigoriev I.V."/>
            <person name="Lindberg D.R."/>
            <person name="Seaver E.C."/>
            <person name="Weisblat D.A."/>
            <person name="Putnam N.H."/>
            <person name="Rokhsar D.S."/>
        </authorList>
    </citation>
    <scope>NUCLEOTIDE SEQUENCE [LARGE SCALE GENOMIC DNA]</scope>
</reference>
<dbReference type="HOGENOM" id="CLU_006187_8_1_1"/>
<feature type="compositionally biased region" description="Low complexity" evidence="7">
    <location>
        <begin position="202"/>
        <end position="218"/>
    </location>
</feature>
<dbReference type="KEGG" id="lgi:LOTGIDRAFT_231740"/>
<dbReference type="SUPFAM" id="SSF55486">
    <property type="entry name" value="Metalloproteases ('zincins'), catalytic domain"/>
    <property type="match status" value="1"/>
</dbReference>
<evidence type="ECO:0000259" key="10">
    <source>
        <dbReference type="Pfam" id="PF05649"/>
    </source>
</evidence>
<dbReference type="Pfam" id="PF05649">
    <property type="entry name" value="Peptidase_M13_N"/>
    <property type="match status" value="1"/>
</dbReference>
<gene>
    <name evidence="11" type="ORF">LOTGIDRAFT_231740</name>
</gene>
<dbReference type="PANTHER" id="PTHR11733">
    <property type="entry name" value="ZINC METALLOPROTEASE FAMILY M13 NEPRILYSIN-RELATED"/>
    <property type="match status" value="1"/>
</dbReference>
<dbReference type="CTD" id="20248694"/>
<dbReference type="InterPro" id="IPR018497">
    <property type="entry name" value="Peptidase_M13_C"/>
</dbReference>